<organism evidence="6 7">
    <name type="scientific">Engystomops pustulosus</name>
    <name type="common">Tungara frog</name>
    <name type="synonym">Physalaemus pustulosus</name>
    <dbReference type="NCBI Taxonomy" id="76066"/>
    <lineage>
        <taxon>Eukaryota</taxon>
        <taxon>Metazoa</taxon>
        <taxon>Chordata</taxon>
        <taxon>Craniata</taxon>
        <taxon>Vertebrata</taxon>
        <taxon>Euteleostomi</taxon>
        <taxon>Amphibia</taxon>
        <taxon>Batrachia</taxon>
        <taxon>Anura</taxon>
        <taxon>Neobatrachia</taxon>
        <taxon>Hyloidea</taxon>
        <taxon>Leptodactylidae</taxon>
        <taxon>Leiuperinae</taxon>
        <taxon>Engystomops</taxon>
    </lineage>
</organism>
<dbReference type="GO" id="GO:0008017">
    <property type="term" value="F:microtubule binding"/>
    <property type="evidence" value="ECO:0007669"/>
    <property type="project" value="TreeGrafter"/>
</dbReference>
<keyword evidence="2" id="KW-0963">Cytoplasm</keyword>
<dbReference type="PANTHER" id="PTHR21553">
    <property type="entry name" value="ALMS1-RELATED"/>
    <property type="match status" value="1"/>
</dbReference>
<evidence type="ECO:0000313" key="7">
    <source>
        <dbReference type="Proteomes" id="UP000824782"/>
    </source>
</evidence>
<feature type="non-terminal residue" evidence="6">
    <location>
        <position position="1"/>
    </location>
</feature>
<dbReference type="EMBL" id="WNYA01002923">
    <property type="protein sequence ID" value="KAG8543752.1"/>
    <property type="molecule type" value="Genomic_DNA"/>
</dbReference>
<dbReference type="PANTHER" id="PTHR21553:SF22">
    <property type="entry name" value="CENTROSOME-ASSOCIATED PROTEIN ALMS1"/>
    <property type="match status" value="1"/>
</dbReference>
<dbReference type="GO" id="GO:0005814">
    <property type="term" value="C:centriole"/>
    <property type="evidence" value="ECO:0007669"/>
    <property type="project" value="TreeGrafter"/>
</dbReference>
<evidence type="ECO:0000259" key="5">
    <source>
        <dbReference type="Pfam" id="PF15309"/>
    </source>
</evidence>
<protein>
    <recommendedName>
        <fullName evidence="5">ALMS motif domain-containing protein</fullName>
    </recommendedName>
</protein>
<dbReference type="Proteomes" id="UP000824782">
    <property type="component" value="Unassembled WGS sequence"/>
</dbReference>
<reference evidence="6" key="1">
    <citation type="thesis" date="2020" institute="ProQuest LLC" country="789 East Eisenhower Parkway, Ann Arbor, MI, USA">
        <title>Comparative Genomics and Chromosome Evolution.</title>
        <authorList>
            <person name="Mudd A.B."/>
        </authorList>
    </citation>
    <scope>NUCLEOTIDE SEQUENCE</scope>
    <source>
        <strain evidence="6">237g6f4</strain>
        <tissue evidence="6">Blood</tissue>
    </source>
</reference>
<evidence type="ECO:0000256" key="4">
    <source>
        <dbReference type="SAM" id="MobiDB-lite"/>
    </source>
</evidence>
<feature type="compositionally biased region" description="Basic and acidic residues" evidence="4">
    <location>
        <begin position="9"/>
        <end position="20"/>
    </location>
</feature>
<evidence type="ECO:0000313" key="6">
    <source>
        <dbReference type="EMBL" id="KAG8543752.1"/>
    </source>
</evidence>
<accession>A0AAV6Z8R9</accession>
<feature type="region of interest" description="Disordered" evidence="4">
    <location>
        <begin position="1"/>
        <end position="27"/>
    </location>
</feature>
<comment type="subcellular location">
    <subcellularLocation>
        <location evidence="1">Cytoplasm</location>
        <location evidence="1">Cytoskeleton</location>
        <location evidence="1">Microtubule organizing center</location>
        <location evidence="1">Centrosome</location>
    </subcellularLocation>
</comment>
<keyword evidence="7" id="KW-1185">Reference proteome</keyword>
<keyword evidence="3" id="KW-0206">Cytoskeleton</keyword>
<feature type="region of interest" description="Disordered" evidence="4">
    <location>
        <begin position="42"/>
        <end position="71"/>
    </location>
</feature>
<evidence type="ECO:0000256" key="2">
    <source>
        <dbReference type="ARBA" id="ARBA00022490"/>
    </source>
</evidence>
<gene>
    <name evidence="6" type="ORF">GDO81_023757</name>
</gene>
<feature type="compositionally biased region" description="Basic and acidic residues" evidence="4">
    <location>
        <begin position="42"/>
        <end position="63"/>
    </location>
</feature>
<name>A0AAV6Z8R9_ENGPU</name>
<dbReference type="GO" id="GO:0005829">
    <property type="term" value="C:cytosol"/>
    <property type="evidence" value="ECO:0007669"/>
    <property type="project" value="TreeGrafter"/>
</dbReference>
<proteinExistence type="predicted"/>
<sequence length="142" mass="16752">GLSWFVPAEDLKSESRKENKPSFPRGPGLAWYEAMTTIKPWREPLREKNEQDPITGRLEDPNHRVRVPTSAQHKPFIRVTLQESLQCHRPDFIFRSGERMKRLQLLAEERKMQSVFQGERDELFNRAARGRDPQYTGDYWGI</sequence>
<evidence type="ECO:0000256" key="1">
    <source>
        <dbReference type="ARBA" id="ARBA00004300"/>
    </source>
</evidence>
<feature type="domain" description="ALMS motif" evidence="5">
    <location>
        <begin position="77"/>
        <end position="128"/>
    </location>
</feature>
<dbReference type="InterPro" id="IPR029299">
    <property type="entry name" value="ALMS_motif"/>
</dbReference>
<dbReference type="GO" id="GO:0005813">
    <property type="term" value="C:centrosome"/>
    <property type="evidence" value="ECO:0007669"/>
    <property type="project" value="UniProtKB-SubCell"/>
</dbReference>
<dbReference type="GO" id="GO:0046599">
    <property type="term" value="P:regulation of centriole replication"/>
    <property type="evidence" value="ECO:0007669"/>
    <property type="project" value="TreeGrafter"/>
</dbReference>
<dbReference type="AlphaFoldDB" id="A0AAV6Z8R9"/>
<comment type="caution">
    <text evidence="6">The sequence shown here is derived from an EMBL/GenBank/DDBJ whole genome shotgun (WGS) entry which is preliminary data.</text>
</comment>
<evidence type="ECO:0000256" key="3">
    <source>
        <dbReference type="ARBA" id="ARBA00023212"/>
    </source>
</evidence>
<dbReference type="Pfam" id="PF15309">
    <property type="entry name" value="ALMS_motif"/>
    <property type="match status" value="1"/>
</dbReference>